<feature type="domain" description="Gfo/Idh/MocA-like oxidoreductase N-terminal" evidence="1">
    <location>
        <begin position="5"/>
        <end position="122"/>
    </location>
</feature>
<evidence type="ECO:0000313" key="3">
    <source>
        <dbReference type="EMBL" id="KKR50235.1"/>
    </source>
</evidence>
<gene>
    <name evidence="3" type="ORF">UT84_C0013G0005</name>
</gene>
<dbReference type="Gene3D" id="3.30.360.10">
    <property type="entry name" value="Dihydrodipicolinate Reductase, domain 2"/>
    <property type="match status" value="1"/>
</dbReference>
<reference evidence="3 4" key="1">
    <citation type="journal article" date="2015" name="Nature">
        <title>rRNA introns, odd ribosomes, and small enigmatic genomes across a large radiation of phyla.</title>
        <authorList>
            <person name="Brown C.T."/>
            <person name="Hug L.A."/>
            <person name="Thomas B.C."/>
            <person name="Sharon I."/>
            <person name="Castelle C.J."/>
            <person name="Singh A."/>
            <person name="Wilkins M.J."/>
            <person name="Williams K.H."/>
            <person name="Banfield J.F."/>
        </authorList>
    </citation>
    <scope>NUCLEOTIDE SEQUENCE [LARGE SCALE GENOMIC DNA]</scope>
</reference>
<name>A0A0G0TT50_9BACT</name>
<dbReference type="InterPro" id="IPR051450">
    <property type="entry name" value="Gfo/Idh/MocA_Oxidoreductases"/>
</dbReference>
<dbReference type="Gene3D" id="3.40.50.720">
    <property type="entry name" value="NAD(P)-binding Rossmann-like Domain"/>
    <property type="match status" value="1"/>
</dbReference>
<dbReference type="Proteomes" id="UP000034531">
    <property type="component" value="Unassembled WGS sequence"/>
</dbReference>
<dbReference type="PANTHER" id="PTHR43377">
    <property type="entry name" value="BILIVERDIN REDUCTASE A"/>
    <property type="match status" value="1"/>
</dbReference>
<dbReference type="InterPro" id="IPR055170">
    <property type="entry name" value="GFO_IDH_MocA-like_dom"/>
</dbReference>
<evidence type="ECO:0000313" key="4">
    <source>
        <dbReference type="Proteomes" id="UP000034531"/>
    </source>
</evidence>
<dbReference type="AlphaFoldDB" id="A0A0G0TT50"/>
<feature type="domain" description="GFO/IDH/MocA-like oxidoreductase" evidence="2">
    <location>
        <begin position="131"/>
        <end position="239"/>
    </location>
</feature>
<evidence type="ECO:0000259" key="2">
    <source>
        <dbReference type="Pfam" id="PF22725"/>
    </source>
</evidence>
<dbReference type="SUPFAM" id="SSF55347">
    <property type="entry name" value="Glyceraldehyde-3-phosphate dehydrogenase-like, C-terminal domain"/>
    <property type="match status" value="1"/>
</dbReference>
<accession>A0A0G0TT50</accession>
<sequence length="328" mass="36744">MSNLKALIVGLGYMGKNHARILSSMENVTLAAVADPNVKAARTIGRMYKVITYESLEEALAEENVDFVTIAAPTVLHYQLAKICISRKIPTFIEKPITETVYQAKSLLAMLKKTKIPLMVGHIERFNPVVNEIKQRVNTGELGKIIKIHAQRFSPPVNRPQDVSAIIDLATHDIDVICHILNKKIHRLYAETGKILHKKVDIMSALLKFDGGAIGIIEVSWLHPSKFRNLTVMGENGMYVANYITQELFFYRQNSNLFKNSSNQTPYAVADVIKIAFEAKEPLQIELKAFVNSLEKRTTVPVSCKEGLSALEIALKLELSGQKNKIYK</sequence>
<dbReference type="Pfam" id="PF22725">
    <property type="entry name" value="GFO_IDH_MocA_C3"/>
    <property type="match status" value="1"/>
</dbReference>
<dbReference type="InterPro" id="IPR000683">
    <property type="entry name" value="Gfo/Idh/MocA-like_OxRdtase_N"/>
</dbReference>
<comment type="caution">
    <text evidence="3">The sequence shown here is derived from an EMBL/GenBank/DDBJ whole genome shotgun (WGS) entry which is preliminary data.</text>
</comment>
<dbReference type="Pfam" id="PF01408">
    <property type="entry name" value="GFO_IDH_MocA"/>
    <property type="match status" value="1"/>
</dbReference>
<organism evidence="3 4">
    <name type="scientific">Candidatus Curtissbacteria bacterium GW2011_GWA1_40_16</name>
    <dbReference type="NCBI Taxonomy" id="1618405"/>
    <lineage>
        <taxon>Bacteria</taxon>
        <taxon>Candidatus Curtissiibacteriota</taxon>
    </lineage>
</organism>
<dbReference type="InterPro" id="IPR036291">
    <property type="entry name" value="NAD(P)-bd_dom_sf"/>
</dbReference>
<dbReference type="SUPFAM" id="SSF51735">
    <property type="entry name" value="NAD(P)-binding Rossmann-fold domains"/>
    <property type="match status" value="1"/>
</dbReference>
<proteinExistence type="predicted"/>
<dbReference type="EMBL" id="LBYI01000013">
    <property type="protein sequence ID" value="KKR50235.1"/>
    <property type="molecule type" value="Genomic_DNA"/>
</dbReference>
<dbReference type="PANTHER" id="PTHR43377:SF1">
    <property type="entry name" value="BILIVERDIN REDUCTASE A"/>
    <property type="match status" value="1"/>
</dbReference>
<protein>
    <submittedName>
        <fullName evidence="3">Oxidoreductase domain protein</fullName>
    </submittedName>
</protein>
<evidence type="ECO:0000259" key="1">
    <source>
        <dbReference type="Pfam" id="PF01408"/>
    </source>
</evidence>
<dbReference type="GO" id="GO:0000166">
    <property type="term" value="F:nucleotide binding"/>
    <property type="evidence" value="ECO:0007669"/>
    <property type="project" value="InterPro"/>
</dbReference>